<comment type="cofactor">
    <cofactor evidence="1">
        <name>Mg(2+)</name>
        <dbReference type="ChEBI" id="CHEBI:18420"/>
    </cofactor>
</comment>
<dbReference type="InterPro" id="IPR005845">
    <property type="entry name" value="A-D-PHexomutase_a/b/a-II"/>
</dbReference>
<evidence type="ECO:0000256" key="4">
    <source>
        <dbReference type="ARBA" id="ARBA00022723"/>
    </source>
</evidence>
<keyword evidence="4" id="KW-0479">Metal-binding</keyword>
<evidence type="ECO:0000256" key="2">
    <source>
        <dbReference type="ARBA" id="ARBA00010231"/>
    </source>
</evidence>
<reference evidence="12" key="1">
    <citation type="journal article" date="2019" name="Int. J. Syst. Evol. Microbiol.">
        <title>The Global Catalogue of Microorganisms (GCM) 10K type strain sequencing project: providing services to taxonomists for standard genome sequencing and annotation.</title>
        <authorList>
            <consortium name="The Broad Institute Genomics Platform"/>
            <consortium name="The Broad Institute Genome Sequencing Center for Infectious Disease"/>
            <person name="Wu L."/>
            <person name="Ma J."/>
        </authorList>
    </citation>
    <scope>NUCLEOTIDE SEQUENCE [LARGE SCALE GENOMIC DNA]</scope>
    <source>
        <strain evidence="12">JCM 14319</strain>
    </source>
</reference>
<dbReference type="PANTHER" id="PTHR43771:SF1">
    <property type="entry name" value="PHOSPHOMANNOMUTASE"/>
    <property type="match status" value="1"/>
</dbReference>
<evidence type="ECO:0000259" key="7">
    <source>
        <dbReference type="Pfam" id="PF00408"/>
    </source>
</evidence>
<evidence type="ECO:0000256" key="6">
    <source>
        <dbReference type="ARBA" id="ARBA00023235"/>
    </source>
</evidence>
<feature type="domain" description="Alpha-D-phosphohexomutase alpha/beta/alpha" evidence="10">
    <location>
        <begin position="281"/>
        <end position="389"/>
    </location>
</feature>
<dbReference type="EMBL" id="BAAANH010000001">
    <property type="protein sequence ID" value="GAA1749249.1"/>
    <property type="molecule type" value="Genomic_DNA"/>
</dbReference>
<dbReference type="PANTHER" id="PTHR43771">
    <property type="entry name" value="PHOSPHOMANNOMUTASE"/>
    <property type="match status" value="1"/>
</dbReference>
<keyword evidence="5" id="KW-0460">Magnesium</keyword>
<dbReference type="SUPFAM" id="SSF53738">
    <property type="entry name" value="Phosphoglucomutase, first 3 domains"/>
    <property type="match status" value="3"/>
</dbReference>
<name>A0ABP4W8F0_9MICO</name>
<dbReference type="CDD" id="cd03089">
    <property type="entry name" value="PMM_PGM"/>
    <property type="match status" value="1"/>
</dbReference>
<evidence type="ECO:0000313" key="11">
    <source>
        <dbReference type="EMBL" id="GAA1749249.1"/>
    </source>
</evidence>
<dbReference type="Pfam" id="PF02880">
    <property type="entry name" value="PGM_PMM_III"/>
    <property type="match status" value="1"/>
</dbReference>
<gene>
    <name evidence="11" type="ORF">GCM10009747_03040</name>
</gene>
<dbReference type="PRINTS" id="PR00509">
    <property type="entry name" value="PGMPMM"/>
</dbReference>
<dbReference type="Gene3D" id="3.40.120.10">
    <property type="entry name" value="Alpha-D-Glucose-1,6-Bisphosphate, subunit A, domain 3"/>
    <property type="match status" value="3"/>
</dbReference>
<dbReference type="InterPro" id="IPR005841">
    <property type="entry name" value="Alpha-D-phosphohexomutase_SF"/>
</dbReference>
<evidence type="ECO:0000256" key="5">
    <source>
        <dbReference type="ARBA" id="ARBA00022842"/>
    </source>
</evidence>
<dbReference type="Pfam" id="PF02878">
    <property type="entry name" value="PGM_PMM_I"/>
    <property type="match status" value="1"/>
</dbReference>
<evidence type="ECO:0000313" key="12">
    <source>
        <dbReference type="Proteomes" id="UP001500506"/>
    </source>
</evidence>
<dbReference type="InterPro" id="IPR005843">
    <property type="entry name" value="A-D-PHexomutase_C"/>
</dbReference>
<dbReference type="InterPro" id="IPR005846">
    <property type="entry name" value="A-D-PHexomutase_a/b/a-III"/>
</dbReference>
<accession>A0ABP4W8F0</accession>
<keyword evidence="6" id="KW-0413">Isomerase</keyword>
<evidence type="ECO:0000259" key="9">
    <source>
        <dbReference type="Pfam" id="PF02879"/>
    </source>
</evidence>
<evidence type="ECO:0000259" key="10">
    <source>
        <dbReference type="Pfam" id="PF02880"/>
    </source>
</evidence>
<sequence length="477" mass="49819">MNPAAPSDVRARLEAVVKAYDVRGIVGEGLTEPIVEALAAGFVDEVGAAGGTVVVGHDMRDSSPGFAAAFARGAAARGADVVSIGLCSTDESYFASGSMNAPAAMFTASHNPAAYNGIKFSRAGAQGISLGTGLAAIRDRAADYLEQGIPANPEPGVVTSADVLADYAAHLRSLVDLGAIRPLKIVVDAGNGMGGLTVPAVLGDAAGLPALPLEVVPLYFELDGTFPNHEANPLEPANLVDLQRAVVERGADLGLAFDGDADRCFVVDEQGGAVNPSTVAAIVALREIARVAAAGETDVNVIHNLITSRFVPEAIERAGATPVRTRVGHSLIKDQMKVTGAVFGGEHSAHYYFRDFWGADNGMLAAMHVLAEFGAQQAPLSELAARFTPYSLSGEINSVVDDVPAAYTRIVETFTGRGEFDELDGLTVDGITAESEPFWWFNVRPSNTEPLLRLNVEGADEPTMVAIRDEVLALIRG</sequence>
<feature type="domain" description="Alpha-D-phosphohexomutase alpha/beta/alpha" evidence="8">
    <location>
        <begin position="17"/>
        <end position="126"/>
    </location>
</feature>
<dbReference type="InterPro" id="IPR005844">
    <property type="entry name" value="A-D-PHexomutase_a/b/a-I"/>
</dbReference>
<protein>
    <submittedName>
        <fullName evidence="11">Phosphomannomutase/phosphoglucomutase</fullName>
    </submittedName>
</protein>
<organism evidence="11 12">
    <name type="scientific">Agromyces humatus</name>
    <dbReference type="NCBI Taxonomy" id="279573"/>
    <lineage>
        <taxon>Bacteria</taxon>
        <taxon>Bacillati</taxon>
        <taxon>Actinomycetota</taxon>
        <taxon>Actinomycetes</taxon>
        <taxon>Micrococcales</taxon>
        <taxon>Microbacteriaceae</taxon>
        <taxon>Agromyces</taxon>
    </lineage>
</organism>
<dbReference type="Pfam" id="PF02879">
    <property type="entry name" value="PGM_PMM_II"/>
    <property type="match status" value="1"/>
</dbReference>
<dbReference type="Pfam" id="PF00408">
    <property type="entry name" value="PGM_PMM_IV"/>
    <property type="match status" value="1"/>
</dbReference>
<proteinExistence type="inferred from homology"/>
<dbReference type="RefSeq" id="WP_232496754.1">
    <property type="nucleotide sequence ID" value="NZ_BAAANH010000001.1"/>
</dbReference>
<dbReference type="Gene3D" id="3.30.310.50">
    <property type="entry name" value="Alpha-D-phosphohexomutase, C-terminal domain"/>
    <property type="match status" value="1"/>
</dbReference>
<dbReference type="InterPro" id="IPR016055">
    <property type="entry name" value="A-D-PHexomutase_a/b/a-I/II/III"/>
</dbReference>
<dbReference type="Proteomes" id="UP001500506">
    <property type="component" value="Unassembled WGS sequence"/>
</dbReference>
<feature type="domain" description="Alpha-D-phosphohexomutase C-terminal" evidence="7">
    <location>
        <begin position="395"/>
        <end position="472"/>
    </location>
</feature>
<dbReference type="NCBIfam" id="NF007088">
    <property type="entry name" value="PRK09542.1"/>
    <property type="match status" value="1"/>
</dbReference>
<comment type="similarity">
    <text evidence="2">Belongs to the phosphohexose mutase family.</text>
</comment>
<feature type="domain" description="Alpha-D-phosphohexomutase alpha/beta/alpha" evidence="9">
    <location>
        <begin position="166"/>
        <end position="271"/>
    </location>
</feature>
<keyword evidence="3" id="KW-0597">Phosphoprotein</keyword>
<keyword evidence="12" id="KW-1185">Reference proteome</keyword>
<comment type="caution">
    <text evidence="11">The sequence shown here is derived from an EMBL/GenBank/DDBJ whole genome shotgun (WGS) entry which is preliminary data.</text>
</comment>
<evidence type="ECO:0000256" key="1">
    <source>
        <dbReference type="ARBA" id="ARBA00001946"/>
    </source>
</evidence>
<evidence type="ECO:0000259" key="8">
    <source>
        <dbReference type="Pfam" id="PF02878"/>
    </source>
</evidence>
<dbReference type="InterPro" id="IPR036900">
    <property type="entry name" value="A-D-PHexomutase_C_sf"/>
</dbReference>
<evidence type="ECO:0000256" key="3">
    <source>
        <dbReference type="ARBA" id="ARBA00022553"/>
    </source>
</evidence>
<dbReference type="SUPFAM" id="SSF55957">
    <property type="entry name" value="Phosphoglucomutase, C-terminal domain"/>
    <property type="match status" value="1"/>
</dbReference>